<feature type="transmembrane region" description="Helical" evidence="1">
    <location>
        <begin position="19"/>
        <end position="37"/>
    </location>
</feature>
<comment type="caution">
    <text evidence="2">The sequence shown here is derived from an EMBL/GenBank/DDBJ whole genome shotgun (WGS) entry which is preliminary data.</text>
</comment>
<proteinExistence type="predicted"/>
<evidence type="ECO:0000313" key="3">
    <source>
        <dbReference type="Proteomes" id="UP001295462"/>
    </source>
</evidence>
<dbReference type="GO" id="GO:0042286">
    <property type="term" value="F:glutamate-1-semialdehyde 2,1-aminomutase activity"/>
    <property type="evidence" value="ECO:0007669"/>
    <property type="project" value="UniProtKB-EC"/>
</dbReference>
<accession>A0AAU9QNY7</accession>
<name>A0AAU9QNY7_9VIBR</name>
<evidence type="ECO:0000313" key="2">
    <source>
        <dbReference type="EMBL" id="CAH1595665.1"/>
    </source>
</evidence>
<keyword evidence="2" id="KW-0032">Aminotransferase</keyword>
<keyword evidence="1" id="KW-0472">Membrane</keyword>
<dbReference type="GO" id="GO:0008483">
    <property type="term" value="F:transaminase activity"/>
    <property type="evidence" value="ECO:0007669"/>
    <property type="project" value="UniProtKB-KW"/>
</dbReference>
<dbReference type="EMBL" id="CAKMUD010000083">
    <property type="protein sequence ID" value="CAH1595665.1"/>
    <property type="molecule type" value="Genomic_DNA"/>
</dbReference>
<keyword evidence="1" id="KW-1133">Transmembrane helix</keyword>
<keyword evidence="2" id="KW-0413">Isomerase</keyword>
<reference evidence="2" key="1">
    <citation type="submission" date="2022-01" db="EMBL/GenBank/DDBJ databases">
        <authorList>
            <person name="Lagorce A."/>
        </authorList>
    </citation>
    <scope>NUCLEOTIDE SEQUENCE</scope>
    <source>
        <strain evidence="2">Th15_F1_A12</strain>
    </source>
</reference>
<dbReference type="AlphaFoldDB" id="A0AAU9QNY7"/>
<dbReference type="EC" id="5.4.3.8" evidence="2"/>
<keyword evidence="2" id="KW-0808">Transferase</keyword>
<dbReference type="Proteomes" id="UP001295462">
    <property type="component" value="Unassembled WGS sequence"/>
</dbReference>
<gene>
    <name evidence="2" type="ORF">THF1A12_30160</name>
</gene>
<protein>
    <submittedName>
        <fullName evidence="2">Glutamate-1-semialdehyde aminotransferase</fullName>
        <ecNumber evidence="2">5.4.3.8</ecNumber>
    </submittedName>
</protein>
<sequence>MGCCNGDKKCQSEKKTKRIPWFGIVLGVLAILVIFNWQA</sequence>
<evidence type="ECO:0000256" key="1">
    <source>
        <dbReference type="SAM" id="Phobius"/>
    </source>
</evidence>
<keyword evidence="1" id="KW-0812">Transmembrane</keyword>
<organism evidence="2 3">
    <name type="scientific">Vibrio jasicida</name>
    <dbReference type="NCBI Taxonomy" id="766224"/>
    <lineage>
        <taxon>Bacteria</taxon>
        <taxon>Pseudomonadati</taxon>
        <taxon>Pseudomonadota</taxon>
        <taxon>Gammaproteobacteria</taxon>
        <taxon>Vibrionales</taxon>
        <taxon>Vibrionaceae</taxon>
        <taxon>Vibrio</taxon>
    </lineage>
</organism>